<feature type="repeat" description="ANK" evidence="3">
    <location>
        <begin position="654"/>
        <end position="686"/>
    </location>
</feature>
<gene>
    <name evidence="5" type="ORF">CSOJ01_08371</name>
</gene>
<dbReference type="InterPro" id="IPR002110">
    <property type="entry name" value="Ankyrin_rpt"/>
</dbReference>
<dbReference type="Pfam" id="PF12796">
    <property type="entry name" value="Ank_2"/>
    <property type="match status" value="1"/>
</dbReference>
<name>A0A8H6J5V1_9PEZI</name>
<dbReference type="PANTHER" id="PTHR24198">
    <property type="entry name" value="ANKYRIN REPEAT AND PROTEIN KINASE DOMAIN-CONTAINING PROTEIN"/>
    <property type="match status" value="1"/>
</dbReference>
<dbReference type="Gene3D" id="1.25.40.20">
    <property type="entry name" value="Ankyrin repeat-containing domain"/>
    <property type="match status" value="2"/>
</dbReference>
<evidence type="ECO:0000259" key="4">
    <source>
        <dbReference type="Pfam" id="PF14420"/>
    </source>
</evidence>
<evidence type="ECO:0000256" key="3">
    <source>
        <dbReference type="PROSITE-ProRule" id="PRU00023"/>
    </source>
</evidence>
<dbReference type="Proteomes" id="UP000652219">
    <property type="component" value="Unassembled WGS sequence"/>
</dbReference>
<feature type="repeat" description="ANK" evidence="3">
    <location>
        <begin position="689"/>
        <end position="721"/>
    </location>
</feature>
<comment type="caution">
    <text evidence="5">The sequence shown here is derived from an EMBL/GenBank/DDBJ whole genome shotgun (WGS) entry which is preliminary data.</text>
</comment>
<proteinExistence type="predicted"/>
<dbReference type="SUPFAM" id="SSF48403">
    <property type="entry name" value="Ankyrin repeat"/>
    <property type="match status" value="2"/>
</dbReference>
<dbReference type="PANTHER" id="PTHR24198:SF165">
    <property type="entry name" value="ANKYRIN REPEAT-CONTAINING PROTEIN-RELATED"/>
    <property type="match status" value="1"/>
</dbReference>
<evidence type="ECO:0000313" key="5">
    <source>
        <dbReference type="EMBL" id="KAF6807104.1"/>
    </source>
</evidence>
<accession>A0A8H6J5V1</accession>
<evidence type="ECO:0000256" key="1">
    <source>
        <dbReference type="ARBA" id="ARBA00022737"/>
    </source>
</evidence>
<organism evidence="5 6">
    <name type="scientific">Colletotrichum sojae</name>
    <dbReference type="NCBI Taxonomy" id="2175907"/>
    <lineage>
        <taxon>Eukaryota</taxon>
        <taxon>Fungi</taxon>
        <taxon>Dikarya</taxon>
        <taxon>Ascomycota</taxon>
        <taxon>Pezizomycotina</taxon>
        <taxon>Sordariomycetes</taxon>
        <taxon>Hypocreomycetidae</taxon>
        <taxon>Glomerellales</taxon>
        <taxon>Glomerellaceae</taxon>
        <taxon>Colletotrichum</taxon>
        <taxon>Colletotrichum orchidearum species complex</taxon>
    </lineage>
</organism>
<keyword evidence="2 3" id="KW-0040">ANK repeat</keyword>
<dbReference type="SMART" id="SM00248">
    <property type="entry name" value="ANK"/>
    <property type="match status" value="6"/>
</dbReference>
<dbReference type="PROSITE" id="PS50088">
    <property type="entry name" value="ANK_REPEAT"/>
    <property type="match status" value="2"/>
</dbReference>
<dbReference type="PROSITE" id="PS50297">
    <property type="entry name" value="ANK_REP_REGION"/>
    <property type="match status" value="2"/>
</dbReference>
<sequence>MAPRQKRAVIDDADWERVRPVIYRLYMKESRSQKDTLVALGTLYDFHPSKAQLEWKLKQWRMVRNLASSEWKYVANRIRKRRSRGKESQVYLSGIQLRPATVDKARFRHCYESAIEKTMPNSMSKAPPNFNVSIQNLADKVFQLALRNGMIHNLAYTKKLQYTYQTLSLMMPEQPWGNHVVMAESLLAQSGHGFSSGALEVLPFLLSNNFLEQWDMLFELPTDLIDLVLGALQHTNLWTLGMPQHYSSLPFSIQALLGRLFKEAMQRSDLEAVRWLLQAGVDVNLPLDGMLFENKFRIKKTMKPFVYAALVYDMPLVDLLIEHGADCRINSLRVFFHPRERRLQVDSAWVPSIKLMLSKYEFHLGDEVHTRHLLNEISSLGRSCISETVVEFFRGKLESETTVCQLLVTAIRTQSSLTMDLLAEHINHIDAVSTFKETPLTAAASEGNMSHLIDSKASLMDMPASPESISVLEAAVVIKDLRLIQRVTKSNPKSIGPKALLAALWVAKATSDLTTVQHLLKEYADLGITNDPWLGTVISLAAALDLAEVIRKIFRLGIRPVTAVHTPSLGAETTRKLSRLEPGAMNLQEVYFEWRSWLPKNEADEAYYWPLIHVAVRTMSRGDSECTEWLLSLNLDLNEPEQDGLNLYQQAMAFQKTPLQVAARMGDMDLLDRLIRLGANVNAPPYFKSGATTLQAAAIQGYFGIVQKLLDLNADPNASGAEMNGRTALE</sequence>
<evidence type="ECO:0000256" key="2">
    <source>
        <dbReference type="ARBA" id="ARBA00023043"/>
    </source>
</evidence>
<feature type="non-terminal residue" evidence="5">
    <location>
        <position position="1"/>
    </location>
</feature>
<dbReference type="InterPro" id="IPR025676">
    <property type="entry name" value="Clr5_dom"/>
</dbReference>
<keyword evidence="6" id="KW-1185">Reference proteome</keyword>
<feature type="domain" description="Clr5" evidence="4">
    <location>
        <begin position="12"/>
        <end position="62"/>
    </location>
</feature>
<dbReference type="InterPro" id="IPR036770">
    <property type="entry name" value="Ankyrin_rpt-contain_sf"/>
</dbReference>
<dbReference type="AlphaFoldDB" id="A0A8H6J5V1"/>
<dbReference type="EMBL" id="WIGN01000144">
    <property type="protein sequence ID" value="KAF6807104.1"/>
    <property type="molecule type" value="Genomic_DNA"/>
</dbReference>
<protein>
    <recommendedName>
        <fullName evidence="4">Clr5 domain-containing protein</fullName>
    </recommendedName>
</protein>
<keyword evidence="1" id="KW-0677">Repeat</keyword>
<evidence type="ECO:0000313" key="6">
    <source>
        <dbReference type="Proteomes" id="UP000652219"/>
    </source>
</evidence>
<reference evidence="5 6" key="1">
    <citation type="journal article" date="2020" name="Phytopathology">
        <title>Genome Sequence Resources of Colletotrichum truncatum, C. plurivorum, C. musicola, and C. sojae: Four Species Pathogenic to Soybean (Glycine max).</title>
        <authorList>
            <person name="Rogerio F."/>
            <person name="Boufleur T.R."/>
            <person name="Ciampi-Guillardi M."/>
            <person name="Sukno S.A."/>
            <person name="Thon M.R."/>
            <person name="Massola Junior N.S."/>
            <person name="Baroncelli R."/>
        </authorList>
    </citation>
    <scope>NUCLEOTIDE SEQUENCE [LARGE SCALE GENOMIC DNA]</scope>
    <source>
        <strain evidence="5 6">LFN0009</strain>
    </source>
</reference>
<dbReference type="Pfam" id="PF14420">
    <property type="entry name" value="Clr5"/>
    <property type="match status" value="1"/>
</dbReference>